<dbReference type="AlphaFoldDB" id="A0A834PTC9"/>
<sequence length="99" mass="11175">MNDSCNAQGIFGKTMACRLAGHSCRLLLEKRKDKMNDEEREIGREGSRRQASIFPHILFQVMIYIVTEKCLARGGIGDSQKSVASLNGSRSYKMISFMR</sequence>
<name>A0A834PTC9_MARMO</name>
<evidence type="ECO:0000313" key="1">
    <source>
        <dbReference type="EMBL" id="KAF7462411.1"/>
    </source>
</evidence>
<gene>
    <name evidence="1" type="ORF">GHT09_012511</name>
</gene>
<comment type="caution">
    <text evidence="1">The sequence shown here is derived from an EMBL/GenBank/DDBJ whole genome shotgun (WGS) entry which is preliminary data.</text>
</comment>
<protein>
    <submittedName>
        <fullName evidence="1">Uncharacterized protein</fullName>
    </submittedName>
</protein>
<dbReference type="EMBL" id="WJEC01008397">
    <property type="protein sequence ID" value="KAF7462411.1"/>
    <property type="molecule type" value="Genomic_DNA"/>
</dbReference>
<organism evidence="1 2">
    <name type="scientific">Marmota monax</name>
    <name type="common">Woodchuck</name>
    <dbReference type="NCBI Taxonomy" id="9995"/>
    <lineage>
        <taxon>Eukaryota</taxon>
        <taxon>Metazoa</taxon>
        <taxon>Chordata</taxon>
        <taxon>Craniata</taxon>
        <taxon>Vertebrata</taxon>
        <taxon>Euteleostomi</taxon>
        <taxon>Mammalia</taxon>
        <taxon>Eutheria</taxon>
        <taxon>Euarchontoglires</taxon>
        <taxon>Glires</taxon>
        <taxon>Rodentia</taxon>
        <taxon>Sciuromorpha</taxon>
        <taxon>Sciuridae</taxon>
        <taxon>Xerinae</taxon>
        <taxon>Marmotini</taxon>
        <taxon>Marmota</taxon>
    </lineage>
</organism>
<proteinExistence type="predicted"/>
<accession>A0A834PTC9</accession>
<dbReference type="Proteomes" id="UP000662637">
    <property type="component" value="Unassembled WGS sequence"/>
</dbReference>
<evidence type="ECO:0000313" key="2">
    <source>
        <dbReference type="Proteomes" id="UP000662637"/>
    </source>
</evidence>
<reference evidence="1" key="1">
    <citation type="submission" date="2020-08" db="EMBL/GenBank/DDBJ databases">
        <authorList>
            <person name="Shumante A."/>
            <person name="Zimin A.V."/>
            <person name="Puiu D."/>
            <person name="Salzberg S.L."/>
        </authorList>
    </citation>
    <scope>NUCLEOTIDE SEQUENCE</scope>
    <source>
        <strain evidence="1">WC2-LM</strain>
        <tissue evidence="1">Liver</tissue>
    </source>
</reference>